<protein>
    <submittedName>
        <fullName evidence="1">Uncharacterized protein</fullName>
    </submittedName>
</protein>
<keyword evidence="2" id="KW-1185">Reference proteome</keyword>
<dbReference type="EMBL" id="KZ293499">
    <property type="protein sequence ID" value="PBK59680.1"/>
    <property type="molecule type" value="Genomic_DNA"/>
</dbReference>
<organism evidence="1 2">
    <name type="scientific">Armillaria solidipes</name>
    <dbReference type="NCBI Taxonomy" id="1076256"/>
    <lineage>
        <taxon>Eukaryota</taxon>
        <taxon>Fungi</taxon>
        <taxon>Dikarya</taxon>
        <taxon>Basidiomycota</taxon>
        <taxon>Agaricomycotina</taxon>
        <taxon>Agaricomycetes</taxon>
        <taxon>Agaricomycetidae</taxon>
        <taxon>Agaricales</taxon>
        <taxon>Marasmiineae</taxon>
        <taxon>Physalacriaceae</taxon>
        <taxon>Armillaria</taxon>
    </lineage>
</organism>
<evidence type="ECO:0000313" key="1">
    <source>
        <dbReference type="EMBL" id="PBK59680.1"/>
    </source>
</evidence>
<dbReference type="AlphaFoldDB" id="A0A2H3APV2"/>
<reference evidence="2" key="1">
    <citation type="journal article" date="2017" name="Nat. Ecol. Evol.">
        <title>Genome expansion and lineage-specific genetic innovations in the forest pathogenic fungi Armillaria.</title>
        <authorList>
            <person name="Sipos G."/>
            <person name="Prasanna A.N."/>
            <person name="Walter M.C."/>
            <person name="O'Connor E."/>
            <person name="Balint B."/>
            <person name="Krizsan K."/>
            <person name="Kiss B."/>
            <person name="Hess J."/>
            <person name="Varga T."/>
            <person name="Slot J."/>
            <person name="Riley R."/>
            <person name="Boka B."/>
            <person name="Rigling D."/>
            <person name="Barry K."/>
            <person name="Lee J."/>
            <person name="Mihaltcheva S."/>
            <person name="LaButti K."/>
            <person name="Lipzen A."/>
            <person name="Waldron R."/>
            <person name="Moloney N.M."/>
            <person name="Sperisen C."/>
            <person name="Kredics L."/>
            <person name="Vagvoelgyi C."/>
            <person name="Patrignani A."/>
            <person name="Fitzpatrick D."/>
            <person name="Nagy I."/>
            <person name="Doyle S."/>
            <person name="Anderson J.B."/>
            <person name="Grigoriev I.V."/>
            <person name="Gueldener U."/>
            <person name="Muensterkoetter M."/>
            <person name="Nagy L.G."/>
        </authorList>
    </citation>
    <scope>NUCLEOTIDE SEQUENCE [LARGE SCALE GENOMIC DNA]</scope>
    <source>
        <strain evidence="2">28-4</strain>
    </source>
</reference>
<proteinExistence type="predicted"/>
<accession>A0A2H3APV2</accession>
<name>A0A2H3APV2_9AGAR</name>
<evidence type="ECO:0000313" key="2">
    <source>
        <dbReference type="Proteomes" id="UP000218334"/>
    </source>
</evidence>
<dbReference type="Proteomes" id="UP000218334">
    <property type="component" value="Unassembled WGS sequence"/>
</dbReference>
<gene>
    <name evidence="1" type="ORF">ARMSODRAFT_774569</name>
</gene>
<sequence length="193" mass="21881">MGFSKRQSSQYVGLSKFPRQAEHSSLFPFPPFGIFMFRLVPFNEGSAFSSRVALLAHVRVHMLLSRNFVHSCQSVTCSRAVLRHAVGGVPISVRTLDDPYRCDGSLCRRGSAGVFQVDGRSWTAANAEQTKSLLSFETRFTSLWLLVLDYDIEQYPLPFCVLRPIHRWYFKRSFPITVCLMIRCYGSVCAVLA</sequence>